<dbReference type="Pfam" id="PF07596">
    <property type="entry name" value="SBP_bac_10"/>
    <property type="match status" value="1"/>
</dbReference>
<evidence type="ECO:0000259" key="2">
    <source>
        <dbReference type="Pfam" id="PF07596"/>
    </source>
</evidence>
<feature type="transmembrane region" description="Helical" evidence="1">
    <location>
        <begin position="49"/>
        <end position="73"/>
    </location>
</feature>
<evidence type="ECO:0000313" key="3">
    <source>
        <dbReference type="EMBL" id="PHQ32201.1"/>
    </source>
</evidence>
<dbReference type="PANTHER" id="PTHR30093:SF2">
    <property type="entry name" value="TYPE II SECRETION SYSTEM PROTEIN H"/>
    <property type="match status" value="1"/>
</dbReference>
<dbReference type="InterPro" id="IPR012902">
    <property type="entry name" value="N_methyl_site"/>
</dbReference>
<keyword evidence="4" id="KW-1185">Reference proteome</keyword>
<dbReference type="Gene3D" id="3.30.700.10">
    <property type="entry name" value="Glycoprotein, Type 4 Pilin"/>
    <property type="match status" value="1"/>
</dbReference>
<dbReference type="NCBIfam" id="TIGR02532">
    <property type="entry name" value="IV_pilin_GFxxxE"/>
    <property type="match status" value="1"/>
</dbReference>
<keyword evidence="1" id="KW-0812">Transmembrane</keyword>
<evidence type="ECO:0000256" key="1">
    <source>
        <dbReference type="SAM" id="Phobius"/>
    </source>
</evidence>
<dbReference type="InterPro" id="IPR011453">
    <property type="entry name" value="DUF1559"/>
</dbReference>
<keyword evidence="1" id="KW-0472">Membrane</keyword>
<accession>A0A2G1VZP7</accession>
<protein>
    <submittedName>
        <fullName evidence="3">Prepilin-type cleavage/methylation domain-containing protein</fullName>
    </submittedName>
</protein>
<gene>
    <name evidence="3" type="ORF">CEE69_27260</name>
</gene>
<dbReference type="PANTHER" id="PTHR30093">
    <property type="entry name" value="GENERAL SECRETION PATHWAY PROTEIN G"/>
    <property type="match status" value="1"/>
</dbReference>
<feature type="domain" description="DUF1559" evidence="2">
    <location>
        <begin position="74"/>
        <end position="311"/>
    </location>
</feature>
<dbReference type="InterPro" id="IPR027558">
    <property type="entry name" value="Pre_pil_HX9DG_C"/>
</dbReference>
<organism evidence="3 4">
    <name type="scientific">Rhodopirellula bahusiensis</name>
    <dbReference type="NCBI Taxonomy" id="2014065"/>
    <lineage>
        <taxon>Bacteria</taxon>
        <taxon>Pseudomonadati</taxon>
        <taxon>Planctomycetota</taxon>
        <taxon>Planctomycetia</taxon>
        <taxon>Pirellulales</taxon>
        <taxon>Pirellulaceae</taxon>
        <taxon>Rhodopirellula</taxon>
    </lineage>
</organism>
<dbReference type="AlphaFoldDB" id="A0A2G1VZP7"/>
<evidence type="ECO:0000313" key="4">
    <source>
        <dbReference type="Proteomes" id="UP000225740"/>
    </source>
</evidence>
<name>A0A2G1VZP7_9BACT</name>
<sequence length="329" mass="35668">MTSWLEKTMPVSVRPCARISAFANLSAASSESPLPTSAPSTTLRRYRRAFTLVELLVVIAIIGVLVGLLLPAVQSARAAARRMSCSNNMKQIGLALHNYHGTFQKFPEGSRLSNFLGPLTAALPFLEEANTYQQFDFSRSYSDPINQEVAAQTIATYLCPSMVLPRTVPDADLNETGGPSSYLACEGTASYMTQADGMFGLNWAAYGYNNPATGFRDLIDGSSNTIAYGETTYDMADYLWTSPASVAGTVKWGTARWVLGYPKVSLGTSQKELNVHNAANNGGFQSMHEGGVYFLFGDGSVRFTSEFLDRELLNALATRNGKEVVEEAP</sequence>
<comment type="caution">
    <text evidence="3">The sequence shown here is derived from an EMBL/GenBank/DDBJ whole genome shotgun (WGS) entry which is preliminary data.</text>
</comment>
<dbReference type="GeneID" id="90611581"/>
<dbReference type="NCBIfam" id="TIGR04294">
    <property type="entry name" value="pre_pil_HX9DG"/>
    <property type="match status" value="1"/>
</dbReference>
<dbReference type="SUPFAM" id="SSF54523">
    <property type="entry name" value="Pili subunits"/>
    <property type="match status" value="1"/>
</dbReference>
<dbReference type="InterPro" id="IPR045584">
    <property type="entry name" value="Pilin-like"/>
</dbReference>
<dbReference type="Proteomes" id="UP000225740">
    <property type="component" value="Unassembled WGS sequence"/>
</dbReference>
<dbReference type="OrthoDB" id="263324at2"/>
<dbReference type="RefSeq" id="WP_099263761.1">
    <property type="nucleotide sequence ID" value="NZ_NIZW01000031.1"/>
</dbReference>
<reference evidence="3 4" key="1">
    <citation type="submission" date="2017-06" db="EMBL/GenBank/DDBJ databases">
        <title>Description of Rhodopirellula bahusiensis sp. nov.</title>
        <authorList>
            <person name="Kizina J."/>
            <person name="Harder J."/>
        </authorList>
    </citation>
    <scope>NUCLEOTIDE SEQUENCE [LARGE SCALE GENOMIC DNA]</scope>
    <source>
        <strain evidence="3 4">SWK21</strain>
    </source>
</reference>
<proteinExistence type="predicted"/>
<keyword evidence="1" id="KW-1133">Transmembrane helix</keyword>
<dbReference type="EMBL" id="NIZW01000031">
    <property type="protein sequence ID" value="PHQ32201.1"/>
    <property type="molecule type" value="Genomic_DNA"/>
</dbReference>
<dbReference type="Pfam" id="PF07963">
    <property type="entry name" value="N_methyl"/>
    <property type="match status" value="1"/>
</dbReference>